<keyword evidence="1" id="KW-1133">Transmembrane helix</keyword>
<name>A0A9N9LH93_9HELO</name>
<proteinExistence type="predicted"/>
<comment type="caution">
    <text evidence="2">The sequence shown here is derived from an EMBL/GenBank/DDBJ whole genome shotgun (WGS) entry which is preliminary data.</text>
</comment>
<dbReference type="Proteomes" id="UP000701801">
    <property type="component" value="Unassembled WGS sequence"/>
</dbReference>
<evidence type="ECO:0000256" key="1">
    <source>
        <dbReference type="SAM" id="Phobius"/>
    </source>
</evidence>
<reference evidence="2" key="1">
    <citation type="submission" date="2021-07" db="EMBL/GenBank/DDBJ databases">
        <authorList>
            <person name="Durling M."/>
        </authorList>
    </citation>
    <scope>NUCLEOTIDE SEQUENCE</scope>
</reference>
<keyword evidence="3" id="KW-1185">Reference proteome</keyword>
<keyword evidence="1" id="KW-0812">Transmembrane</keyword>
<evidence type="ECO:0000313" key="2">
    <source>
        <dbReference type="EMBL" id="CAG8974003.1"/>
    </source>
</evidence>
<feature type="transmembrane region" description="Helical" evidence="1">
    <location>
        <begin position="95"/>
        <end position="117"/>
    </location>
</feature>
<dbReference type="EMBL" id="CAJVRM010000087">
    <property type="protein sequence ID" value="CAG8974003.1"/>
    <property type="molecule type" value="Genomic_DNA"/>
</dbReference>
<organism evidence="2 3">
    <name type="scientific">Hymenoscyphus albidus</name>
    <dbReference type="NCBI Taxonomy" id="595503"/>
    <lineage>
        <taxon>Eukaryota</taxon>
        <taxon>Fungi</taxon>
        <taxon>Dikarya</taxon>
        <taxon>Ascomycota</taxon>
        <taxon>Pezizomycotina</taxon>
        <taxon>Leotiomycetes</taxon>
        <taxon>Helotiales</taxon>
        <taxon>Helotiaceae</taxon>
        <taxon>Hymenoscyphus</taxon>
    </lineage>
</organism>
<protein>
    <submittedName>
        <fullName evidence="2">Uncharacterized protein</fullName>
    </submittedName>
</protein>
<evidence type="ECO:0000313" key="3">
    <source>
        <dbReference type="Proteomes" id="UP000701801"/>
    </source>
</evidence>
<sequence length="138" mass="15706">MLYTASTHFKLFQGPQLNRYSYLPRLSKFSTHQVTNLRALGIESTGTKTDRTNRASVDLAVSYNTKRTCGELETFGPTEISIDLKALGIEDRSHYVLFQSFWSTCLLGSAYFGYALLGLHLRWVLWTLATPHFTILHL</sequence>
<keyword evidence="1" id="KW-0472">Membrane</keyword>
<dbReference type="AlphaFoldDB" id="A0A9N9LH93"/>
<gene>
    <name evidence="2" type="ORF">HYALB_00008552</name>
</gene>
<accession>A0A9N9LH93</accession>